<evidence type="ECO:0000313" key="1">
    <source>
        <dbReference type="EMBL" id="OWZ04713.1"/>
    </source>
</evidence>
<comment type="caution">
    <text evidence="1">The sequence shown here is derived from an EMBL/GenBank/DDBJ whole genome shotgun (WGS) entry which is preliminary data.</text>
</comment>
<keyword evidence="2" id="KW-1185">Reference proteome</keyword>
<protein>
    <submittedName>
        <fullName evidence="1">Uncharacterized protein</fullName>
    </submittedName>
</protein>
<dbReference type="Proteomes" id="UP000198211">
    <property type="component" value="Unassembled WGS sequence"/>
</dbReference>
<dbReference type="AlphaFoldDB" id="A0A225VH36"/>
<organism evidence="1 2">
    <name type="scientific">Phytophthora megakarya</name>
    <dbReference type="NCBI Taxonomy" id="4795"/>
    <lineage>
        <taxon>Eukaryota</taxon>
        <taxon>Sar</taxon>
        <taxon>Stramenopiles</taxon>
        <taxon>Oomycota</taxon>
        <taxon>Peronosporomycetes</taxon>
        <taxon>Peronosporales</taxon>
        <taxon>Peronosporaceae</taxon>
        <taxon>Phytophthora</taxon>
    </lineage>
</organism>
<accession>A0A225VH36</accession>
<reference evidence="2" key="1">
    <citation type="submission" date="2017-03" db="EMBL/GenBank/DDBJ databases">
        <title>Phytopthora megakarya and P. palmivora, two closely related causual agents of cacao black pod achieved similar genome size and gene model numbers by different mechanisms.</title>
        <authorList>
            <person name="Ali S."/>
            <person name="Shao J."/>
            <person name="Larry D.J."/>
            <person name="Kronmiller B."/>
            <person name="Shen D."/>
            <person name="Strem M.D."/>
            <person name="Melnick R.L."/>
            <person name="Guiltinan M.J."/>
            <person name="Tyler B.M."/>
            <person name="Meinhardt L.W."/>
            <person name="Bailey B.A."/>
        </authorList>
    </citation>
    <scope>NUCLEOTIDE SEQUENCE [LARGE SCALE GENOMIC DNA]</scope>
    <source>
        <strain evidence="2">zdho120</strain>
    </source>
</reference>
<sequence length="272" mass="30069">MRNNIQKAAITAAFCRTSVTFPTMLPLDPRRPASDIFHLNKPLQTAMSDYVRRTKPYLKAIVELLQSQTASDYKPNKALLPAVLMREYMGNPRLDDLIHIASEGVRVNLTTHKPASPTTILRQVPGSTSSERTSGKIDADLIEFWPEIYVSPFGVLDKGDRNPRFSGRVIRGLSFPVDRSVNNHTDHFDITTLTVPKYSDCIHAFAGPIPEENAIVIDMSPAFGWSGSANTYGVLGGTVAFIHRNHSDAINAVGIFSYHWVDDHINVAPDVG</sequence>
<name>A0A225VH36_9STRA</name>
<dbReference type="EMBL" id="NBNE01004814">
    <property type="protein sequence ID" value="OWZ04713.1"/>
    <property type="molecule type" value="Genomic_DNA"/>
</dbReference>
<evidence type="ECO:0000313" key="2">
    <source>
        <dbReference type="Proteomes" id="UP000198211"/>
    </source>
</evidence>
<gene>
    <name evidence="1" type="ORF">PHMEG_00023341</name>
</gene>
<proteinExistence type="predicted"/>